<keyword evidence="2" id="KW-1133">Transmembrane helix</keyword>
<gene>
    <name evidence="3" type="ORF">J2S15_001821</name>
</gene>
<evidence type="ECO:0000256" key="2">
    <source>
        <dbReference type="SAM" id="Phobius"/>
    </source>
</evidence>
<keyword evidence="4" id="KW-1185">Reference proteome</keyword>
<protein>
    <recommendedName>
        <fullName evidence="5">Secreted protein</fullName>
    </recommendedName>
</protein>
<evidence type="ECO:0000313" key="4">
    <source>
        <dbReference type="Proteomes" id="UP001230220"/>
    </source>
</evidence>
<evidence type="ECO:0008006" key="5">
    <source>
        <dbReference type="Google" id="ProtNLM"/>
    </source>
</evidence>
<feature type="transmembrane region" description="Helical" evidence="2">
    <location>
        <begin position="12"/>
        <end position="28"/>
    </location>
</feature>
<comment type="caution">
    <text evidence="3">The sequence shown here is derived from an EMBL/GenBank/DDBJ whole genome shotgun (WGS) entry which is preliminary data.</text>
</comment>
<sequence length="243" mass="26824">MKASKIETPTSSWIISFILICLILWMSYDTIYASESHPQRVNEDPVGTFNNLSIDMNEISTIELEQEVSIGAQERQQELLRQEELAKQKEAERLAEIAREEARYSDAGVCTVGSYKKTYMDYRAINSNSTQMAIINSSTTVNEDGLLTTSDGFIAVALGSTYGSLGTKYRITTDTGQVFKVIKVDEKSDAHTVNGCQDSSGAMVEFVIDIPKVSASYPQVTLSGDFNSLSQFSGNIVKIESYT</sequence>
<keyword evidence="1" id="KW-0175">Coiled coil</keyword>
<proteinExistence type="predicted"/>
<organism evidence="3 4">
    <name type="scientific">Breznakia pachnodae</name>
    <dbReference type="NCBI Taxonomy" id="265178"/>
    <lineage>
        <taxon>Bacteria</taxon>
        <taxon>Bacillati</taxon>
        <taxon>Bacillota</taxon>
        <taxon>Erysipelotrichia</taxon>
        <taxon>Erysipelotrichales</taxon>
        <taxon>Erysipelotrichaceae</taxon>
        <taxon>Breznakia</taxon>
    </lineage>
</organism>
<evidence type="ECO:0000313" key="3">
    <source>
        <dbReference type="EMBL" id="MDQ0361074.1"/>
    </source>
</evidence>
<feature type="coiled-coil region" evidence="1">
    <location>
        <begin position="72"/>
        <end position="101"/>
    </location>
</feature>
<keyword evidence="2" id="KW-0812">Transmembrane</keyword>
<keyword evidence="2" id="KW-0472">Membrane</keyword>
<dbReference type="Proteomes" id="UP001230220">
    <property type="component" value="Unassembled WGS sequence"/>
</dbReference>
<accession>A0ABU0E2G2</accession>
<dbReference type="EMBL" id="JAUSUR010000003">
    <property type="protein sequence ID" value="MDQ0361074.1"/>
    <property type="molecule type" value="Genomic_DNA"/>
</dbReference>
<dbReference type="RefSeq" id="WP_307407498.1">
    <property type="nucleotide sequence ID" value="NZ_JAUSUR010000003.1"/>
</dbReference>
<reference evidence="3 4" key="1">
    <citation type="submission" date="2023-07" db="EMBL/GenBank/DDBJ databases">
        <title>Genomic Encyclopedia of Type Strains, Phase IV (KMG-IV): sequencing the most valuable type-strain genomes for metagenomic binning, comparative biology and taxonomic classification.</title>
        <authorList>
            <person name="Goeker M."/>
        </authorList>
    </citation>
    <scope>NUCLEOTIDE SEQUENCE [LARGE SCALE GENOMIC DNA]</scope>
    <source>
        <strain evidence="3 4">DSM 16784</strain>
    </source>
</reference>
<evidence type="ECO:0000256" key="1">
    <source>
        <dbReference type="SAM" id="Coils"/>
    </source>
</evidence>
<name>A0ABU0E2G2_9FIRM</name>